<proteinExistence type="predicted"/>
<dbReference type="InterPro" id="IPR031982">
    <property type="entry name" value="PilE-like"/>
</dbReference>
<sequence length="137" mass="14775">MKKTMQSHKQVGFTLIELMIVVVIVAILAAVAYPSYQEQVERGRLAEGKAVLTQAATRMERCYSTKGTYKNCISSAVDSETGMYAVSVKAPAADNTFTLVATRKKATGANQCGNLTLTQTGKTDVESATKTAAECWR</sequence>
<dbReference type="PANTHER" id="PTHR30093">
    <property type="entry name" value="GENERAL SECRETION PATHWAY PROTEIN G"/>
    <property type="match status" value="1"/>
</dbReference>
<dbReference type="Proteomes" id="UP000644441">
    <property type="component" value="Unassembled WGS sequence"/>
</dbReference>
<evidence type="ECO:0000313" key="3">
    <source>
        <dbReference type="Proteomes" id="UP000644441"/>
    </source>
</evidence>
<dbReference type="RefSeq" id="WP_323745375.1">
    <property type="nucleotide sequence ID" value="NZ_ARXR01000020.1"/>
</dbReference>
<keyword evidence="1" id="KW-0472">Membrane</keyword>
<dbReference type="EMBL" id="ARXR01000020">
    <property type="protein sequence ID" value="MBF5053681.1"/>
    <property type="molecule type" value="Genomic_DNA"/>
</dbReference>
<gene>
    <name evidence="2" type="ORF">ISO4_02283</name>
</gene>
<dbReference type="SUPFAM" id="SSF54523">
    <property type="entry name" value="Pili subunits"/>
    <property type="match status" value="1"/>
</dbReference>
<dbReference type="Pfam" id="PF07963">
    <property type="entry name" value="N_methyl"/>
    <property type="match status" value="1"/>
</dbReference>
<dbReference type="GeneID" id="99767823"/>
<comment type="caution">
    <text evidence="2">The sequence shown here is derived from an EMBL/GenBank/DDBJ whole genome shotgun (WGS) entry which is preliminary data.</text>
</comment>
<keyword evidence="1" id="KW-1133">Transmembrane helix</keyword>
<accession>A0ABS0AHS9</accession>
<dbReference type="InterPro" id="IPR012902">
    <property type="entry name" value="N_methyl_site"/>
</dbReference>
<feature type="transmembrane region" description="Helical" evidence="1">
    <location>
        <begin position="12"/>
        <end position="33"/>
    </location>
</feature>
<evidence type="ECO:0000256" key="1">
    <source>
        <dbReference type="SAM" id="Phobius"/>
    </source>
</evidence>
<dbReference type="PANTHER" id="PTHR30093:SF47">
    <property type="entry name" value="TYPE IV PILUS NON-CORE MINOR PILIN PILE"/>
    <property type="match status" value="1"/>
</dbReference>
<name>A0ABS0AHS9_9GAMM</name>
<keyword evidence="1" id="KW-0812">Transmembrane</keyword>
<protein>
    <submittedName>
        <fullName evidence="2">Type 4 fimbrial biogenesis protein PilE</fullName>
    </submittedName>
</protein>
<dbReference type="Gene3D" id="3.30.700.10">
    <property type="entry name" value="Glycoprotein, Type 4 Pilin"/>
    <property type="match status" value="1"/>
</dbReference>
<dbReference type="NCBIfam" id="TIGR02532">
    <property type="entry name" value="IV_pilin_GFxxxE"/>
    <property type="match status" value="1"/>
</dbReference>
<evidence type="ECO:0000313" key="2">
    <source>
        <dbReference type="EMBL" id="MBF5053681.1"/>
    </source>
</evidence>
<dbReference type="InterPro" id="IPR045584">
    <property type="entry name" value="Pilin-like"/>
</dbReference>
<reference evidence="2 3" key="1">
    <citation type="submission" date="2012-09" db="EMBL/GenBank/DDBJ databases">
        <title>Genome Sequence of alkane-degrading Bacterium Alcanivorax venustensis ISO4.</title>
        <authorList>
            <person name="Lai Q."/>
            <person name="Shao Z."/>
        </authorList>
    </citation>
    <scope>NUCLEOTIDE SEQUENCE [LARGE SCALE GENOMIC DNA]</scope>
    <source>
        <strain evidence="2 3">ISO4</strain>
    </source>
</reference>
<organism evidence="2 3">
    <name type="scientific">Alloalcanivorax venustensis ISO4</name>
    <dbReference type="NCBI Taxonomy" id="1177184"/>
    <lineage>
        <taxon>Bacteria</taxon>
        <taxon>Pseudomonadati</taxon>
        <taxon>Pseudomonadota</taxon>
        <taxon>Gammaproteobacteria</taxon>
        <taxon>Oceanospirillales</taxon>
        <taxon>Alcanivoracaceae</taxon>
        <taxon>Alloalcanivorax</taxon>
    </lineage>
</organism>
<dbReference type="Pfam" id="PF16732">
    <property type="entry name" value="ComP_DUS"/>
    <property type="match status" value="1"/>
</dbReference>
<keyword evidence="3" id="KW-1185">Reference proteome</keyword>